<dbReference type="Gene3D" id="1.20.58.60">
    <property type="match status" value="1"/>
</dbReference>
<evidence type="ECO:0000313" key="3">
    <source>
        <dbReference type="WBParaSite" id="jg7179"/>
    </source>
</evidence>
<organism evidence="2 3">
    <name type="scientific">Ditylenchus dipsaci</name>
    <dbReference type="NCBI Taxonomy" id="166011"/>
    <lineage>
        <taxon>Eukaryota</taxon>
        <taxon>Metazoa</taxon>
        <taxon>Ecdysozoa</taxon>
        <taxon>Nematoda</taxon>
        <taxon>Chromadorea</taxon>
        <taxon>Rhabditida</taxon>
        <taxon>Tylenchina</taxon>
        <taxon>Tylenchomorpha</taxon>
        <taxon>Sphaerularioidea</taxon>
        <taxon>Anguinidae</taxon>
        <taxon>Anguininae</taxon>
        <taxon>Ditylenchus</taxon>
    </lineage>
</organism>
<evidence type="ECO:0000256" key="1">
    <source>
        <dbReference type="SAM" id="Coils"/>
    </source>
</evidence>
<proteinExistence type="predicted"/>
<feature type="coiled-coil region" evidence="1">
    <location>
        <begin position="124"/>
        <end position="154"/>
    </location>
</feature>
<protein>
    <submittedName>
        <fullName evidence="3">Uncharacterized protein</fullName>
    </submittedName>
</protein>
<reference evidence="3" key="1">
    <citation type="submission" date="2022-11" db="UniProtKB">
        <authorList>
            <consortium name="WormBaseParasite"/>
        </authorList>
    </citation>
    <scope>IDENTIFICATION</scope>
</reference>
<dbReference type="AlphaFoldDB" id="A0A915ELJ5"/>
<dbReference type="WBParaSite" id="jg7179">
    <property type="protein sequence ID" value="jg7179"/>
    <property type="gene ID" value="jg7179"/>
</dbReference>
<name>A0A915ELJ5_9BILA</name>
<keyword evidence="2" id="KW-1185">Reference proteome</keyword>
<dbReference type="SUPFAM" id="SSF46966">
    <property type="entry name" value="Spectrin repeat"/>
    <property type="match status" value="1"/>
</dbReference>
<sequence>MGDIDTLHAMMAEHFKFVEGEVDSHKANVKAQTGAIEHRLVRIENAVVQKEECLTNSLKKAVDMAEMQHELQDTITELESKKLLELARTVHANCHPRAEMPMRELIRSLTGKWDLLDHLVKDKADKLNARLEEIRNHEKTVEELLNYVAEKKGELEIMTSSDDHNQLNQLSTLMGEQNMFASEVESRQPEIEEAVKIMKRTAPVAPPPSTPMTLPCPAASTPLELFPHLHPIYSLYHLQKVGLQRRIDKSGTGMVPRKLFIDGILASKFPTTEMEWQSGRRIRQRRWHDWLKNL</sequence>
<keyword evidence="1" id="KW-0175">Coiled coil</keyword>
<evidence type="ECO:0000313" key="2">
    <source>
        <dbReference type="Proteomes" id="UP000887574"/>
    </source>
</evidence>
<accession>A0A915ELJ5</accession>
<dbReference type="Proteomes" id="UP000887574">
    <property type="component" value="Unplaced"/>
</dbReference>